<evidence type="ECO:0000313" key="9">
    <source>
        <dbReference type="RefSeq" id="XP_033534721.1"/>
    </source>
</evidence>
<dbReference type="GO" id="GO:0006364">
    <property type="term" value="P:rRNA processing"/>
    <property type="evidence" value="ECO:0007669"/>
    <property type="project" value="InterPro"/>
</dbReference>
<name>A0A6G1G5B8_9PEZI</name>
<dbReference type="InterPro" id="IPR019775">
    <property type="entry name" value="WD40_repeat_CS"/>
</dbReference>
<organism evidence="7">
    <name type="scientific">Eremomyces bilateralis CBS 781.70</name>
    <dbReference type="NCBI Taxonomy" id="1392243"/>
    <lineage>
        <taxon>Eukaryota</taxon>
        <taxon>Fungi</taxon>
        <taxon>Dikarya</taxon>
        <taxon>Ascomycota</taxon>
        <taxon>Pezizomycotina</taxon>
        <taxon>Dothideomycetes</taxon>
        <taxon>Dothideomycetes incertae sedis</taxon>
        <taxon>Eremomycetales</taxon>
        <taxon>Eremomycetaceae</taxon>
        <taxon>Eremomyces</taxon>
    </lineage>
</organism>
<feature type="repeat" description="WD" evidence="3">
    <location>
        <begin position="621"/>
        <end position="662"/>
    </location>
</feature>
<keyword evidence="2" id="KW-0677">Repeat</keyword>
<feature type="domain" description="WDR36/Utp21 C-terminal" evidence="5">
    <location>
        <begin position="832"/>
        <end position="1040"/>
    </location>
</feature>
<evidence type="ECO:0000313" key="7">
    <source>
        <dbReference type="EMBL" id="KAF1813090.1"/>
    </source>
</evidence>
<dbReference type="GeneID" id="54423098"/>
<dbReference type="SMART" id="SM00320">
    <property type="entry name" value="WD40"/>
    <property type="match status" value="10"/>
</dbReference>
<dbReference type="InterPro" id="IPR011047">
    <property type="entry name" value="Quinoprotein_ADH-like_sf"/>
</dbReference>
<proteinExistence type="predicted"/>
<reference evidence="9" key="2">
    <citation type="submission" date="2020-04" db="EMBL/GenBank/DDBJ databases">
        <authorList>
            <consortium name="NCBI Genome Project"/>
        </authorList>
    </citation>
    <scope>NUCLEOTIDE SEQUENCE</scope>
    <source>
        <strain evidence="9">CBS 781.70</strain>
    </source>
</reference>
<evidence type="ECO:0000313" key="8">
    <source>
        <dbReference type="Proteomes" id="UP000504638"/>
    </source>
</evidence>
<evidence type="ECO:0000256" key="1">
    <source>
        <dbReference type="ARBA" id="ARBA00022574"/>
    </source>
</evidence>
<dbReference type="PANTHER" id="PTHR22840:SF12">
    <property type="entry name" value="WD REPEAT-CONTAINING PROTEIN 36"/>
    <property type="match status" value="1"/>
</dbReference>
<keyword evidence="8" id="KW-1185">Reference proteome</keyword>
<dbReference type="InterPro" id="IPR001680">
    <property type="entry name" value="WD40_rpt"/>
</dbReference>
<evidence type="ECO:0000256" key="2">
    <source>
        <dbReference type="ARBA" id="ARBA00022737"/>
    </source>
</evidence>
<dbReference type="PROSITE" id="PS50294">
    <property type="entry name" value="WD_REPEATS_REGION"/>
    <property type="match status" value="1"/>
</dbReference>
<evidence type="ECO:0000256" key="3">
    <source>
        <dbReference type="PROSITE-ProRule" id="PRU00221"/>
    </source>
</evidence>
<dbReference type="PANTHER" id="PTHR22840">
    <property type="entry name" value="WD REPEAT-CONTAINING PROTEIN 36"/>
    <property type="match status" value="1"/>
</dbReference>
<dbReference type="PROSITE" id="PS00678">
    <property type="entry name" value="WD_REPEATS_1"/>
    <property type="match status" value="2"/>
</dbReference>
<feature type="repeat" description="WD" evidence="3">
    <location>
        <begin position="704"/>
        <end position="745"/>
    </location>
</feature>
<feature type="region of interest" description="Disordered" evidence="4">
    <location>
        <begin position="1"/>
        <end position="38"/>
    </location>
</feature>
<dbReference type="OrthoDB" id="10250769at2759"/>
<protein>
    <submittedName>
        <fullName evidence="7 9">Utp21-domain-containing protein</fullName>
    </submittedName>
</protein>
<evidence type="ECO:0000256" key="4">
    <source>
        <dbReference type="SAM" id="MobiDB-lite"/>
    </source>
</evidence>
<evidence type="ECO:0000259" key="5">
    <source>
        <dbReference type="Pfam" id="PF04192"/>
    </source>
</evidence>
<dbReference type="AlphaFoldDB" id="A0A6G1G5B8"/>
<keyword evidence="1 3" id="KW-0853">WD repeat</keyword>
<dbReference type="Gene3D" id="2.130.10.10">
    <property type="entry name" value="YVTN repeat-like/Quinoprotein amine dehydrogenase"/>
    <property type="match status" value="2"/>
</dbReference>
<feature type="compositionally biased region" description="Low complexity" evidence="4">
    <location>
        <begin position="1"/>
        <end position="10"/>
    </location>
</feature>
<dbReference type="SUPFAM" id="SSF50998">
    <property type="entry name" value="Quinoprotein alcohol dehydrogenase-like"/>
    <property type="match status" value="1"/>
</dbReference>
<dbReference type="GO" id="GO:0034388">
    <property type="term" value="C:Pwp2p-containing subcomplex of 90S preribosome"/>
    <property type="evidence" value="ECO:0007669"/>
    <property type="project" value="TreeGrafter"/>
</dbReference>
<dbReference type="Pfam" id="PF25168">
    <property type="entry name" value="Beta-prop_WDR36-Utp21_2nd"/>
    <property type="match status" value="1"/>
</dbReference>
<dbReference type="InterPro" id="IPR015943">
    <property type="entry name" value="WD40/YVTN_repeat-like_dom_sf"/>
</dbReference>
<sequence>MVSMSMTSSSQVINGHGSLERPAKRTKIHVNDSDGPKSSYPATGRIFAPFRTIGLVSPTSVPFTSIPLGKTTFQITTSTGNSLQTYDLRKGLALQFITRPRTPQHITTSLAWKDRIFAAWGGDSPGTSRGIWVFKRGKRIQEVDIPVKFQENIRQLCIFGDWMVGCCDTTIEIWTIATLEHYTSLTSPYSVQGGVSYTGGICNMPTYVNKIFAGKTDGSVEIWNVKSGKLLYTILPETSELGAVTMMEPTPTLGLIAIGYQSGAIAIHDIHTDTGLMLLSTGSNTAPITTISFRSDGIGAGDDGTLPGVMATASSQSGDVTLWDLNQGGRRKGVLRAAHGSPDAGRGVPGGISKLEFLQGQAVMVTTGLDNSLKTWIFDETPFSPIPRPLHARSGHAGPVACLNFLPTPADGADVEGKWLMSAGKDRSLWGWSLRKDSQSVELSQGSIIKKAKKLGVSGGPSNSNLRFEDLKAPPISCMACSLNRDGGIGAMPGTKNIWNLPGQSKGKSSTADSSSTGWESIVTGHEGDRFARTWFWGRKRAGRWKFETGDKSPVTAVTVSPCGTFALIGSSSGGIDMFNLQSGSHRRRFPPKLTSTQAQRLAAQRSSNIANGRNQYERGEGKHTQAVSGIIVDPLNQKVISCGLDGKLKFWEFSTGILLHQMEWASSILAIRHQPATDLIAVSCNEACIRIVDFETKKTIRELRTAGNTVQDFCFSNDARWLVAACSDSTIRIWDLPTGHLIDALRTPSLCLALAFSPTGEYLATAFADTVGVDVWTNRTLFTQVPTHQISEDEIARIDVPSRSGGVGLLESAYQPQESGEVPSGAQVNLEQLSSDLMTLSLVPKPRWQTLLNLDVIRERNRPKEAPKRPEKAPFFLPSITDTKADAMAIEPVRDSRIAGANLSVKVRGADPIANMHGVLLSAQTQQFEDAYIDVVSCLSQLPPSAADVAIRSLSPSPPYSELTTFVTVLDWRLKQRKDFELCLVWMRVFLRCHGAVIAEEGPDTVRETLREWIDTLEKEDNRVRDLVSFCNGIGNWVRGP</sequence>
<dbReference type="EMBL" id="ML975156">
    <property type="protein sequence ID" value="KAF1813090.1"/>
    <property type="molecule type" value="Genomic_DNA"/>
</dbReference>
<feature type="repeat" description="WD" evidence="3">
    <location>
        <begin position="211"/>
        <end position="233"/>
    </location>
</feature>
<feature type="compositionally biased region" description="Basic and acidic residues" evidence="4">
    <location>
        <begin position="18"/>
        <end position="35"/>
    </location>
</feature>
<dbReference type="InterPro" id="IPR059157">
    <property type="entry name" value="WDR36-Utp21_N"/>
</dbReference>
<reference evidence="7 9" key="1">
    <citation type="submission" date="2020-01" db="EMBL/GenBank/DDBJ databases">
        <authorList>
            <consortium name="DOE Joint Genome Institute"/>
            <person name="Haridas S."/>
            <person name="Albert R."/>
            <person name="Binder M."/>
            <person name="Bloem J."/>
            <person name="Labutti K."/>
            <person name="Salamov A."/>
            <person name="Andreopoulos B."/>
            <person name="Baker S.E."/>
            <person name="Barry K."/>
            <person name="Bills G."/>
            <person name="Bluhm B.H."/>
            <person name="Cannon C."/>
            <person name="Castanera R."/>
            <person name="Culley D.E."/>
            <person name="Daum C."/>
            <person name="Ezra D."/>
            <person name="Gonzalez J.B."/>
            <person name="Henrissat B."/>
            <person name="Kuo A."/>
            <person name="Liang C."/>
            <person name="Lipzen A."/>
            <person name="Lutzoni F."/>
            <person name="Magnuson J."/>
            <person name="Mondo S."/>
            <person name="Nolan M."/>
            <person name="Ohm R."/>
            <person name="Pangilinan J."/>
            <person name="Park H.-J."/>
            <person name="Ramirez L."/>
            <person name="Alfaro M."/>
            <person name="Sun H."/>
            <person name="Tritt A."/>
            <person name="Yoshinaga Y."/>
            <person name="Zwiers L.-H."/>
            <person name="Turgeon B.G."/>
            <person name="Goodwin S.B."/>
            <person name="Spatafora J.W."/>
            <person name="Crous P.W."/>
            <person name="Grigoriev I.V."/>
        </authorList>
    </citation>
    <scope>NUCLEOTIDE SEQUENCE</scope>
    <source>
        <strain evidence="7 9">CBS 781.70</strain>
    </source>
</reference>
<accession>A0A6G1G5B8</accession>
<dbReference type="InterPro" id="IPR007319">
    <property type="entry name" value="WDR36/Utp21_C"/>
</dbReference>
<gene>
    <name evidence="7 9" type="ORF">P152DRAFT_507335</name>
</gene>
<evidence type="ECO:0000259" key="6">
    <source>
        <dbReference type="Pfam" id="PF25171"/>
    </source>
</evidence>
<dbReference type="Pfam" id="PF04192">
    <property type="entry name" value="Utp21"/>
    <property type="match status" value="1"/>
</dbReference>
<reference evidence="9" key="3">
    <citation type="submission" date="2025-04" db="UniProtKB">
        <authorList>
            <consortium name="RefSeq"/>
        </authorList>
    </citation>
    <scope>IDENTIFICATION</scope>
    <source>
        <strain evidence="9">CBS 781.70</strain>
    </source>
</reference>
<feature type="domain" description="WDR36/Utp21 N-terminal" evidence="6">
    <location>
        <begin position="75"/>
        <end position="379"/>
    </location>
</feature>
<dbReference type="Proteomes" id="UP000504638">
    <property type="component" value="Unplaced"/>
</dbReference>
<dbReference type="GO" id="GO:0032040">
    <property type="term" value="C:small-subunit processome"/>
    <property type="evidence" value="ECO:0007669"/>
    <property type="project" value="InterPro"/>
</dbReference>
<dbReference type="RefSeq" id="XP_033534721.1">
    <property type="nucleotide sequence ID" value="XM_033682528.1"/>
</dbReference>
<dbReference type="Pfam" id="PF25171">
    <property type="entry name" value="Beta-prop_WDR36-Utp21_1st"/>
    <property type="match status" value="1"/>
</dbReference>
<dbReference type="InterPro" id="IPR036322">
    <property type="entry name" value="WD40_repeat_dom_sf"/>
</dbReference>
<dbReference type="SUPFAM" id="SSF50978">
    <property type="entry name" value="WD40 repeat-like"/>
    <property type="match status" value="1"/>
</dbReference>
<dbReference type="PROSITE" id="PS50082">
    <property type="entry name" value="WD_REPEATS_2"/>
    <property type="match status" value="3"/>
</dbReference>